<feature type="domain" description="Phosphodiester glycosidase" evidence="2">
    <location>
        <begin position="104"/>
        <end position="296"/>
    </location>
</feature>
<evidence type="ECO:0000256" key="1">
    <source>
        <dbReference type="SAM" id="Phobius"/>
    </source>
</evidence>
<dbReference type="AlphaFoldDB" id="A0A6J4LI23"/>
<organism evidence="3">
    <name type="scientific">uncultured Microcoleus sp</name>
    <dbReference type="NCBI Taxonomy" id="259945"/>
    <lineage>
        <taxon>Bacteria</taxon>
        <taxon>Bacillati</taxon>
        <taxon>Cyanobacteriota</taxon>
        <taxon>Cyanophyceae</taxon>
        <taxon>Oscillatoriophycideae</taxon>
        <taxon>Oscillatoriales</taxon>
        <taxon>Microcoleaceae</taxon>
        <taxon>Microcoleus</taxon>
        <taxon>environmental samples</taxon>
    </lineage>
</organism>
<dbReference type="PANTHER" id="PTHR40446:SF2">
    <property type="entry name" value="N-ACETYLGLUCOSAMINE-1-PHOSPHODIESTER ALPHA-N-ACETYLGLUCOSAMINIDASE"/>
    <property type="match status" value="1"/>
</dbReference>
<proteinExistence type="predicted"/>
<accession>A0A6J4LI23</accession>
<keyword evidence="1" id="KW-0472">Membrane</keyword>
<sequence length="300" mass="33133">MTYRPTLKQTWQILGLGILLAPILLYNIPYFLRPQQTNEARSLFQGIAYRREFRTNPRPTLIHIVSIDLKAPGIGIFVTPGNPTPDLTETNARTATEFLKEFKLQLAVNGNFFYPCIEKAPWDYYPRSGDRVNNVGHAIAKSQAYSQPDPGFPALCFDAKNRAQIIENGTCPAGTAYAVAGDTLLVKNGKPVAQSQEERKQDKPYPRAVAAIDKTGDKLWLILVDGKQRLYSEGLKLSEITDISMQLGAETVLNLDGGGSVTFAVASPSGAKLLNAPIQNKIPMQERPISNHLGFYAREN</sequence>
<reference evidence="3" key="1">
    <citation type="submission" date="2020-02" db="EMBL/GenBank/DDBJ databases">
        <authorList>
            <person name="Meier V. D."/>
        </authorList>
    </citation>
    <scope>NUCLEOTIDE SEQUENCE</scope>
    <source>
        <strain evidence="3">AVDCRST_MAG84</strain>
    </source>
</reference>
<dbReference type="InterPro" id="IPR018711">
    <property type="entry name" value="NAGPA"/>
</dbReference>
<dbReference type="EMBL" id="CADCTZ010000333">
    <property type="protein sequence ID" value="CAA9333797.1"/>
    <property type="molecule type" value="Genomic_DNA"/>
</dbReference>
<feature type="transmembrane region" description="Helical" evidence="1">
    <location>
        <begin position="12"/>
        <end position="32"/>
    </location>
</feature>
<keyword evidence="1" id="KW-1133">Transmembrane helix</keyword>
<protein>
    <recommendedName>
        <fullName evidence="2">Phosphodiester glycosidase domain-containing protein</fullName>
    </recommendedName>
</protein>
<dbReference type="PANTHER" id="PTHR40446">
    <property type="entry name" value="N-ACETYLGLUCOSAMINE-1-PHOSPHODIESTER ALPHA-N-ACETYLGLUCOSAMINIDASE"/>
    <property type="match status" value="1"/>
</dbReference>
<keyword evidence="1" id="KW-0812">Transmembrane</keyword>
<dbReference type="Pfam" id="PF09992">
    <property type="entry name" value="NAGPA"/>
    <property type="match status" value="1"/>
</dbReference>
<name>A0A6J4LI23_9CYAN</name>
<gene>
    <name evidence="3" type="ORF">AVDCRST_MAG84-2004</name>
</gene>
<evidence type="ECO:0000313" key="3">
    <source>
        <dbReference type="EMBL" id="CAA9333797.1"/>
    </source>
</evidence>
<evidence type="ECO:0000259" key="2">
    <source>
        <dbReference type="Pfam" id="PF09992"/>
    </source>
</evidence>